<feature type="transmembrane region" description="Helical" evidence="1">
    <location>
        <begin position="6"/>
        <end position="24"/>
    </location>
</feature>
<keyword evidence="1" id="KW-1133">Transmembrane helix</keyword>
<sequence length="44" mass="5295">MDIVNVILVYLILSIPTLLVLFFFKRKSRQELQKLEKEMNENEV</sequence>
<evidence type="ECO:0000256" key="1">
    <source>
        <dbReference type="SAM" id="Phobius"/>
    </source>
</evidence>
<evidence type="ECO:0000313" key="3">
    <source>
        <dbReference type="Proteomes" id="UP001312865"/>
    </source>
</evidence>
<dbReference type="Proteomes" id="UP001312865">
    <property type="component" value="Unassembled WGS sequence"/>
</dbReference>
<accession>A0ABU8HEF1</accession>
<keyword evidence="1" id="KW-0472">Membrane</keyword>
<organism evidence="2 3">
    <name type="scientific">Bacillus spongiae</name>
    <dbReference type="NCBI Taxonomy" id="2683610"/>
    <lineage>
        <taxon>Bacteria</taxon>
        <taxon>Bacillati</taxon>
        <taxon>Bacillota</taxon>
        <taxon>Bacilli</taxon>
        <taxon>Bacillales</taxon>
        <taxon>Bacillaceae</taxon>
        <taxon>Bacillus</taxon>
    </lineage>
</organism>
<keyword evidence="3" id="KW-1185">Reference proteome</keyword>
<protein>
    <recommendedName>
        <fullName evidence="4">DUF4083 domain-containing protein</fullName>
    </recommendedName>
</protein>
<dbReference type="RefSeq" id="WP_336587062.1">
    <property type="nucleotide sequence ID" value="NZ_JBBAXC010000008.1"/>
</dbReference>
<comment type="caution">
    <text evidence="2">The sequence shown here is derived from an EMBL/GenBank/DDBJ whole genome shotgun (WGS) entry which is preliminary data.</text>
</comment>
<evidence type="ECO:0000313" key="2">
    <source>
        <dbReference type="EMBL" id="MEI5907625.1"/>
    </source>
</evidence>
<dbReference type="EMBL" id="JBBAXC010000008">
    <property type="protein sequence ID" value="MEI5907625.1"/>
    <property type="molecule type" value="Genomic_DNA"/>
</dbReference>
<keyword evidence="1" id="KW-0812">Transmembrane</keyword>
<reference evidence="2 3" key="1">
    <citation type="journal article" date="2018" name="J. Microbiol.">
        <title>Bacillus spongiae sp. nov., isolated from sponge of Jeju Island.</title>
        <authorList>
            <person name="Lee G.E."/>
            <person name="Im W.T."/>
            <person name="Park J.S."/>
        </authorList>
    </citation>
    <scope>NUCLEOTIDE SEQUENCE [LARGE SCALE GENOMIC DNA]</scope>
    <source>
        <strain evidence="2 3">135PIL107-10</strain>
    </source>
</reference>
<evidence type="ECO:0008006" key="4">
    <source>
        <dbReference type="Google" id="ProtNLM"/>
    </source>
</evidence>
<name>A0ABU8HEF1_9BACI</name>
<gene>
    <name evidence="2" type="ORF">WAK64_11215</name>
</gene>
<proteinExistence type="predicted"/>